<name>A0A974CDE4_XENLA</name>
<proteinExistence type="predicted"/>
<dbReference type="EMBL" id="CM004479">
    <property type="protein sequence ID" value="OCT70872.1"/>
    <property type="molecule type" value="Genomic_DNA"/>
</dbReference>
<protein>
    <recommendedName>
        <fullName evidence="1">Peptidase A1 domain-containing protein</fullName>
    </recommendedName>
</protein>
<accession>A0A974CDE4</accession>
<gene>
    <name evidence="2" type="ORF">XELAEV_18037797mg</name>
</gene>
<dbReference type="Proteomes" id="UP000694892">
    <property type="component" value="Chromosome 7S"/>
</dbReference>
<dbReference type="InterPro" id="IPR033121">
    <property type="entry name" value="PEPTIDASE_A1"/>
</dbReference>
<sequence>MSISSKAPSVVNNQLVLCKGRCRTIVDTGTSLITGPTEEIHALRKAIGAVPFFSGEVRLMEETLMHHLANTVLCRTMSSTKVRAVVLAPKKVP</sequence>
<dbReference type="Pfam" id="PF00026">
    <property type="entry name" value="Asp"/>
    <property type="match status" value="1"/>
</dbReference>
<dbReference type="SUPFAM" id="SSF50630">
    <property type="entry name" value="Acid proteases"/>
    <property type="match status" value="1"/>
</dbReference>
<evidence type="ECO:0000313" key="2">
    <source>
        <dbReference type="EMBL" id="OCT70872.1"/>
    </source>
</evidence>
<reference evidence="3" key="1">
    <citation type="journal article" date="2016" name="Nature">
        <title>Genome evolution in the allotetraploid frog Xenopus laevis.</title>
        <authorList>
            <person name="Session A.M."/>
            <person name="Uno Y."/>
            <person name="Kwon T."/>
            <person name="Chapman J.A."/>
            <person name="Toyoda A."/>
            <person name="Takahashi S."/>
            <person name="Fukui A."/>
            <person name="Hikosaka A."/>
            <person name="Suzuki A."/>
            <person name="Kondo M."/>
            <person name="van Heeringen S.J."/>
            <person name="Quigley I."/>
            <person name="Heinz S."/>
            <person name="Ogino H."/>
            <person name="Ochi H."/>
            <person name="Hellsten U."/>
            <person name="Lyons J.B."/>
            <person name="Simakov O."/>
            <person name="Putnam N."/>
            <person name="Stites J."/>
            <person name="Kuroki Y."/>
            <person name="Tanaka T."/>
            <person name="Michiue T."/>
            <person name="Watanabe M."/>
            <person name="Bogdanovic O."/>
            <person name="Lister R."/>
            <person name="Georgiou G."/>
            <person name="Paranjpe S.S."/>
            <person name="van Kruijsbergen I."/>
            <person name="Shu S."/>
            <person name="Carlson J."/>
            <person name="Kinoshita T."/>
            <person name="Ohta Y."/>
            <person name="Mawaribuchi S."/>
            <person name="Jenkins J."/>
            <person name="Grimwood J."/>
            <person name="Schmutz J."/>
            <person name="Mitros T."/>
            <person name="Mozaffari S.V."/>
            <person name="Suzuki Y."/>
            <person name="Haramoto Y."/>
            <person name="Yamamoto T.S."/>
            <person name="Takagi C."/>
            <person name="Heald R."/>
            <person name="Miller K."/>
            <person name="Haudenschild C."/>
            <person name="Kitzman J."/>
            <person name="Nakayama T."/>
            <person name="Izutsu Y."/>
            <person name="Robert J."/>
            <person name="Fortriede J."/>
            <person name="Burns K."/>
            <person name="Lotay V."/>
            <person name="Karimi K."/>
            <person name="Yasuoka Y."/>
            <person name="Dichmann D.S."/>
            <person name="Flajnik M.F."/>
            <person name="Houston D.W."/>
            <person name="Shendure J."/>
            <person name="DuPasquier L."/>
            <person name="Vize P.D."/>
            <person name="Zorn A.M."/>
            <person name="Ito M."/>
            <person name="Marcotte E.M."/>
            <person name="Wallingford J.B."/>
            <person name="Ito Y."/>
            <person name="Asashima M."/>
            <person name="Ueno N."/>
            <person name="Matsuda Y."/>
            <person name="Veenstra G.J."/>
            <person name="Fujiyama A."/>
            <person name="Harland R.M."/>
            <person name="Taira M."/>
            <person name="Rokhsar D.S."/>
        </authorList>
    </citation>
    <scope>NUCLEOTIDE SEQUENCE [LARGE SCALE GENOMIC DNA]</scope>
    <source>
        <strain evidence="3">J</strain>
    </source>
</reference>
<dbReference type="InterPro" id="IPR021109">
    <property type="entry name" value="Peptidase_aspartic_dom_sf"/>
</dbReference>
<feature type="domain" description="Peptidase A1" evidence="1">
    <location>
        <begin position="11"/>
        <end position="52"/>
    </location>
</feature>
<evidence type="ECO:0000259" key="1">
    <source>
        <dbReference type="Pfam" id="PF00026"/>
    </source>
</evidence>
<organism evidence="2 3">
    <name type="scientific">Xenopus laevis</name>
    <name type="common">African clawed frog</name>
    <dbReference type="NCBI Taxonomy" id="8355"/>
    <lineage>
        <taxon>Eukaryota</taxon>
        <taxon>Metazoa</taxon>
        <taxon>Chordata</taxon>
        <taxon>Craniata</taxon>
        <taxon>Vertebrata</taxon>
        <taxon>Euteleostomi</taxon>
        <taxon>Amphibia</taxon>
        <taxon>Batrachia</taxon>
        <taxon>Anura</taxon>
        <taxon>Pipoidea</taxon>
        <taxon>Pipidae</taxon>
        <taxon>Xenopodinae</taxon>
        <taxon>Xenopus</taxon>
        <taxon>Xenopus</taxon>
    </lineage>
</organism>
<dbReference type="AlphaFoldDB" id="A0A974CDE4"/>
<evidence type="ECO:0000313" key="3">
    <source>
        <dbReference type="Proteomes" id="UP000694892"/>
    </source>
</evidence>
<dbReference type="Gene3D" id="2.40.70.10">
    <property type="entry name" value="Acid Proteases"/>
    <property type="match status" value="1"/>
</dbReference>